<dbReference type="InterPro" id="IPR050270">
    <property type="entry name" value="DegV_domain_contain"/>
</dbReference>
<dbReference type="GO" id="GO:0008289">
    <property type="term" value="F:lipid binding"/>
    <property type="evidence" value="ECO:0007669"/>
    <property type="project" value="UniProtKB-KW"/>
</dbReference>
<dbReference type="RefSeq" id="WP_032818457.1">
    <property type="nucleotide sequence ID" value="NZ_MLKQ01000150.1"/>
</dbReference>
<protein>
    <submittedName>
        <fullName evidence="2">EDD domain protein</fullName>
    </submittedName>
</protein>
<dbReference type="SUPFAM" id="SSF82549">
    <property type="entry name" value="DAK1/DegV-like"/>
    <property type="match status" value="1"/>
</dbReference>
<dbReference type="InterPro" id="IPR003797">
    <property type="entry name" value="DegV"/>
</dbReference>
<dbReference type="PROSITE" id="PS51482">
    <property type="entry name" value="DEGV"/>
    <property type="match status" value="1"/>
</dbReference>
<dbReference type="AlphaFoldDB" id="A0A483BZ50"/>
<organism evidence="2 3">
    <name type="scientific">Oenococcus oeni</name>
    <name type="common">Leuconostoc oenos</name>
    <dbReference type="NCBI Taxonomy" id="1247"/>
    <lineage>
        <taxon>Bacteria</taxon>
        <taxon>Bacillati</taxon>
        <taxon>Bacillota</taxon>
        <taxon>Bacilli</taxon>
        <taxon>Lactobacillales</taxon>
        <taxon>Lactobacillaceae</taxon>
        <taxon>Oenococcus</taxon>
    </lineage>
</organism>
<accession>A0A483BZ50</accession>
<dbReference type="Proteomes" id="UP000181728">
    <property type="component" value="Unassembled WGS sequence"/>
</dbReference>
<dbReference type="Pfam" id="PF02645">
    <property type="entry name" value="DegV"/>
    <property type="match status" value="1"/>
</dbReference>
<evidence type="ECO:0000256" key="1">
    <source>
        <dbReference type="ARBA" id="ARBA00023121"/>
    </source>
</evidence>
<gene>
    <name evidence="2" type="ORF">ATX59_04910</name>
</gene>
<keyword evidence="1" id="KW-0446">Lipid-binding</keyword>
<dbReference type="PANTHER" id="PTHR33434:SF8">
    <property type="entry name" value="DEGV DOMAIN-CONTAINING PROTEIN SPR1019"/>
    <property type="match status" value="1"/>
</dbReference>
<dbReference type="PANTHER" id="PTHR33434">
    <property type="entry name" value="DEGV DOMAIN-CONTAINING PROTEIN DR_1986-RELATED"/>
    <property type="match status" value="1"/>
</dbReference>
<sequence>MSIIKIVTDSSAALTDEEIKKYDIGIVPLQVLINDHNYLDGVDISRNEFFNKMETARKLPASSQPAVINFYDTYESILRKNPEAQILSIHLSGGLSGTGQTAATVAKDFSGKVIFLDSHSIDRGLSFQVLAAARMAQEGKTIEEIISLLTKIKNQTKIFLSLESLKNLIAGGRISRASGLVGSLLNIKVGLEFIDDSIKTISKGRGEKSISKFYDQVIDGMQKLKKIYSIGVSHVDADPEAKELSNRLRKLFPNTPLVMLGTSPIVATHTGIGTLCILYYGE</sequence>
<proteinExistence type="predicted"/>
<reference evidence="2 3" key="1">
    <citation type="journal article" date="2016" name="BMC Genomics">
        <title>Consensus pan-genome assembly of the specialised wine bacterium Oenococcus oeni.</title>
        <authorList>
            <person name="Sternes P.R."/>
            <person name="Borneman A.R."/>
        </authorList>
    </citation>
    <scope>NUCLEOTIDE SEQUENCE [LARGE SCALE GENOMIC DNA]</scope>
    <source>
        <strain evidence="2 3">AWRIB661</strain>
    </source>
</reference>
<dbReference type="Gene3D" id="3.40.50.10170">
    <property type="match status" value="1"/>
</dbReference>
<name>A0A483BZ50_OENOE</name>
<dbReference type="EMBL" id="MLOK01000038">
    <property type="protein sequence ID" value="OIM21263.1"/>
    <property type="molecule type" value="Genomic_DNA"/>
</dbReference>
<comment type="caution">
    <text evidence="2">The sequence shown here is derived from an EMBL/GenBank/DDBJ whole genome shotgun (WGS) entry which is preliminary data.</text>
</comment>
<dbReference type="NCBIfam" id="TIGR00762">
    <property type="entry name" value="DegV"/>
    <property type="match status" value="1"/>
</dbReference>
<evidence type="ECO:0000313" key="3">
    <source>
        <dbReference type="Proteomes" id="UP000181728"/>
    </source>
</evidence>
<dbReference type="InterPro" id="IPR043168">
    <property type="entry name" value="DegV_C"/>
</dbReference>
<evidence type="ECO:0000313" key="2">
    <source>
        <dbReference type="EMBL" id="OIM21263.1"/>
    </source>
</evidence>
<dbReference type="Gene3D" id="3.30.1180.10">
    <property type="match status" value="1"/>
</dbReference>